<name>A0A9X2L117_9BACT</name>
<evidence type="ECO:0000313" key="1">
    <source>
        <dbReference type="EMBL" id="MCP9290363.1"/>
    </source>
</evidence>
<accession>A0A9X2L117</accession>
<dbReference type="RefSeq" id="WP_255132366.1">
    <property type="nucleotide sequence ID" value="NZ_JANDBC010000001.1"/>
</dbReference>
<dbReference type="InterPro" id="IPR010865">
    <property type="entry name" value="DUF1499"/>
</dbReference>
<proteinExistence type="predicted"/>
<dbReference type="PANTHER" id="PTHR34801">
    <property type="entry name" value="EXPRESSED PROTEIN"/>
    <property type="match status" value="1"/>
</dbReference>
<keyword evidence="2" id="KW-1185">Reference proteome</keyword>
<evidence type="ECO:0000313" key="2">
    <source>
        <dbReference type="Proteomes" id="UP001139125"/>
    </source>
</evidence>
<dbReference type="EMBL" id="JANDBC010000001">
    <property type="protein sequence ID" value="MCP9290363.1"/>
    <property type="molecule type" value="Genomic_DNA"/>
</dbReference>
<comment type="caution">
    <text evidence="1">The sequence shown here is derived from an EMBL/GenBank/DDBJ whole genome shotgun (WGS) entry which is preliminary data.</text>
</comment>
<dbReference type="Pfam" id="PF07386">
    <property type="entry name" value="DUF1499"/>
    <property type="match status" value="1"/>
</dbReference>
<dbReference type="Proteomes" id="UP001139125">
    <property type="component" value="Unassembled WGS sequence"/>
</dbReference>
<sequence length="119" mass="13724">MPKISEKNPLPPCPATPNCIRTSEVYQTGLEMVYEAFIKVFDEESYRWEVIDPKRIELHAVYRIPVFGFKDDVDVIMEETDGTTTVFIRSASRVGAYDLGVNQRRVKRILKKAELKIKS</sequence>
<reference evidence="1" key="1">
    <citation type="submission" date="2022-06" db="EMBL/GenBank/DDBJ databases">
        <title>Gracilimonas sp. CAU 1638 isolated from sea sediment.</title>
        <authorList>
            <person name="Kim W."/>
        </authorList>
    </citation>
    <scope>NUCLEOTIDE SEQUENCE</scope>
    <source>
        <strain evidence="1">CAU 1638</strain>
    </source>
</reference>
<protein>
    <submittedName>
        <fullName evidence="1">DUF1499 domain-containing protein</fullName>
    </submittedName>
</protein>
<gene>
    <name evidence="1" type="ORF">NM125_02070</name>
</gene>
<dbReference type="PANTHER" id="PTHR34801:SF6">
    <property type="entry name" value="SLL1620 PROTEIN"/>
    <property type="match status" value="1"/>
</dbReference>
<organism evidence="1 2">
    <name type="scientific">Gracilimonas sediminicola</name>
    <dbReference type="NCBI Taxonomy" id="2952158"/>
    <lineage>
        <taxon>Bacteria</taxon>
        <taxon>Pseudomonadati</taxon>
        <taxon>Balneolota</taxon>
        <taxon>Balneolia</taxon>
        <taxon>Balneolales</taxon>
        <taxon>Balneolaceae</taxon>
        <taxon>Gracilimonas</taxon>
    </lineage>
</organism>
<dbReference type="AlphaFoldDB" id="A0A9X2L117"/>